<dbReference type="EMBL" id="QYBB01000059">
    <property type="protein sequence ID" value="RYC29281.1"/>
    <property type="molecule type" value="Genomic_DNA"/>
</dbReference>
<sequence length="119" mass="13256">MSPADLAAIAGTFLAAIISGLGLRRGEAEKKGLPAADPGLSAGVFVGMEAETQRAMLDELREFHADLVTWRRQDEMERRADKDRTTVERFEQIEGNQAKILGLLHRIDEGADRDPQRRR</sequence>
<gene>
    <name evidence="2" type="ORF">D3273_24820</name>
</gene>
<keyword evidence="1" id="KW-1133">Transmembrane helix</keyword>
<dbReference type="AlphaFoldDB" id="A0A4Q2U306"/>
<name>A0A4Q2U306_9HYPH</name>
<feature type="transmembrane region" description="Helical" evidence="1">
    <location>
        <begin position="6"/>
        <end position="23"/>
    </location>
</feature>
<protein>
    <submittedName>
        <fullName evidence="2">Uncharacterized protein</fullName>
    </submittedName>
</protein>
<evidence type="ECO:0000313" key="2">
    <source>
        <dbReference type="EMBL" id="RYC29281.1"/>
    </source>
</evidence>
<dbReference type="Proteomes" id="UP000290759">
    <property type="component" value="Unassembled WGS sequence"/>
</dbReference>
<keyword evidence="1" id="KW-0812">Transmembrane</keyword>
<evidence type="ECO:0000256" key="1">
    <source>
        <dbReference type="SAM" id="Phobius"/>
    </source>
</evidence>
<dbReference type="OrthoDB" id="9855811at2"/>
<proteinExistence type="predicted"/>
<evidence type="ECO:0000313" key="3">
    <source>
        <dbReference type="Proteomes" id="UP000290759"/>
    </source>
</evidence>
<organism evidence="2 3">
    <name type="scientific">Lichenibacterium minor</name>
    <dbReference type="NCBI Taxonomy" id="2316528"/>
    <lineage>
        <taxon>Bacteria</taxon>
        <taxon>Pseudomonadati</taxon>
        <taxon>Pseudomonadota</taxon>
        <taxon>Alphaproteobacteria</taxon>
        <taxon>Hyphomicrobiales</taxon>
        <taxon>Lichenihabitantaceae</taxon>
        <taxon>Lichenibacterium</taxon>
    </lineage>
</organism>
<reference evidence="2 3" key="2">
    <citation type="submission" date="2019-02" db="EMBL/GenBank/DDBJ databases">
        <title>'Lichenibacterium ramalinii' gen. nov. sp. nov., 'Lichenibacterium minor' gen. nov. sp. nov.</title>
        <authorList>
            <person name="Pankratov T."/>
        </authorList>
    </citation>
    <scope>NUCLEOTIDE SEQUENCE [LARGE SCALE GENOMIC DNA]</scope>
    <source>
        <strain evidence="2 3">RmlP026</strain>
    </source>
</reference>
<keyword evidence="1" id="KW-0472">Membrane</keyword>
<keyword evidence="3" id="KW-1185">Reference proteome</keyword>
<comment type="caution">
    <text evidence="2">The sequence shown here is derived from an EMBL/GenBank/DDBJ whole genome shotgun (WGS) entry which is preliminary data.</text>
</comment>
<accession>A0A4Q2U306</accession>
<reference evidence="2 3" key="1">
    <citation type="submission" date="2018-12" db="EMBL/GenBank/DDBJ databases">
        <authorList>
            <person name="Grouzdev D.S."/>
            <person name="Krutkina M.S."/>
        </authorList>
    </citation>
    <scope>NUCLEOTIDE SEQUENCE [LARGE SCALE GENOMIC DNA]</scope>
    <source>
        <strain evidence="2 3">RmlP026</strain>
    </source>
</reference>
<dbReference type="RefSeq" id="WP_129229649.1">
    <property type="nucleotide sequence ID" value="NZ_QYBB01000059.1"/>
</dbReference>